<dbReference type="RefSeq" id="WP_186878790.1">
    <property type="nucleotide sequence ID" value="NZ_JACOPN010000006.1"/>
</dbReference>
<dbReference type="PANTHER" id="PTHR40032:SF1">
    <property type="entry name" value="EXPORTED PROTEIN"/>
    <property type="match status" value="1"/>
</dbReference>
<accession>A0A8J6MBA9</accession>
<name>A0A8J6MBA9_9FIRM</name>
<gene>
    <name evidence="2" type="ORF">H8S55_09590</name>
</gene>
<sequence length="175" mass="20072">MKRLTEIPYDRGAAVRYAHTWAYCRNPRYFNYDGIGGDCTNFASQCLYAGTGVMNFTPIYGWYYLDPNDKAPAWTGVPYFRNFLVRTEPSPGPFAREVSLEEVEPGDFIQLRFDKERFTHTPIVVEVGSPAAPDNILVAAHSDDTDFCPLDRYDCRALRCLHVLGAWKREENQEK</sequence>
<evidence type="ECO:0000313" key="2">
    <source>
        <dbReference type="EMBL" id="MBC5717570.1"/>
    </source>
</evidence>
<evidence type="ECO:0000259" key="1">
    <source>
        <dbReference type="Pfam" id="PF12671"/>
    </source>
</evidence>
<dbReference type="EMBL" id="JACOPN010000006">
    <property type="protein sequence ID" value="MBC5717570.1"/>
    <property type="molecule type" value="Genomic_DNA"/>
</dbReference>
<keyword evidence="3" id="KW-1185">Reference proteome</keyword>
<dbReference type="Proteomes" id="UP000602260">
    <property type="component" value="Unassembled WGS sequence"/>
</dbReference>
<dbReference type="PANTHER" id="PTHR40032">
    <property type="entry name" value="EXPORTED PROTEIN-RELATED"/>
    <property type="match status" value="1"/>
</dbReference>
<evidence type="ECO:0000313" key="3">
    <source>
        <dbReference type="Proteomes" id="UP000602260"/>
    </source>
</evidence>
<reference evidence="2" key="1">
    <citation type="submission" date="2020-08" db="EMBL/GenBank/DDBJ databases">
        <title>Genome public.</title>
        <authorList>
            <person name="Liu C."/>
            <person name="Sun Q."/>
        </authorList>
    </citation>
    <scope>NUCLEOTIDE SEQUENCE</scope>
    <source>
        <strain evidence="2">BX5</strain>
    </source>
</reference>
<proteinExistence type="predicted"/>
<protein>
    <submittedName>
        <fullName evidence="2">Amidase domain-containing protein</fullName>
    </submittedName>
</protein>
<dbReference type="Pfam" id="PF12671">
    <property type="entry name" value="Amidase_6"/>
    <property type="match status" value="1"/>
</dbReference>
<dbReference type="AlphaFoldDB" id="A0A8J6MBA9"/>
<comment type="caution">
    <text evidence="2">The sequence shown here is derived from an EMBL/GenBank/DDBJ whole genome shotgun (WGS) entry which is preliminary data.</text>
</comment>
<dbReference type="InterPro" id="IPR024301">
    <property type="entry name" value="Amidase_6"/>
</dbReference>
<organism evidence="2 3">
    <name type="scientific">Flintibacter faecis</name>
    <dbReference type="NCBI Taxonomy" id="2763047"/>
    <lineage>
        <taxon>Bacteria</taxon>
        <taxon>Bacillati</taxon>
        <taxon>Bacillota</taxon>
        <taxon>Clostridia</taxon>
        <taxon>Eubacteriales</taxon>
        <taxon>Flintibacter</taxon>
    </lineage>
</organism>
<feature type="domain" description="Putative amidase" evidence="1">
    <location>
        <begin position="9"/>
        <end position="154"/>
    </location>
</feature>